<accession>A0A810MV90</accession>
<evidence type="ECO:0000313" key="7">
    <source>
        <dbReference type="Proteomes" id="UP000680866"/>
    </source>
</evidence>
<keyword evidence="2" id="KW-0479">Metal-binding</keyword>
<dbReference type="Proteomes" id="UP000680866">
    <property type="component" value="Chromosome"/>
</dbReference>
<keyword evidence="4" id="KW-0460">Magnesium</keyword>
<dbReference type="InterPro" id="IPR029060">
    <property type="entry name" value="PIN-like_dom_sf"/>
</dbReference>
<sequence length="133" mass="14345">MTDRHNAPVRLILDRTALLAYADGNIHVAEVLHEVVGDRGVRFGVPTVVLAETMAVLDDGHDRSAVRDLVELDACAVLPAAAGEWMELAYWLRRLGRIDTAAAALAALVYAAPILTGDGKAYRDEIPVIDFLA</sequence>
<dbReference type="GO" id="GO:0046872">
    <property type="term" value="F:metal ion binding"/>
    <property type="evidence" value="ECO:0007669"/>
    <property type="project" value="UniProtKB-KW"/>
</dbReference>
<feature type="domain" description="PIN" evidence="5">
    <location>
        <begin position="12"/>
        <end position="120"/>
    </location>
</feature>
<evidence type="ECO:0000313" key="6">
    <source>
        <dbReference type="EMBL" id="BCJ65106.1"/>
    </source>
</evidence>
<keyword evidence="1" id="KW-0540">Nuclease</keyword>
<dbReference type="KEGG" id="pry:Prubr_21270"/>
<dbReference type="InterPro" id="IPR002716">
    <property type="entry name" value="PIN_dom"/>
</dbReference>
<evidence type="ECO:0000256" key="3">
    <source>
        <dbReference type="ARBA" id="ARBA00022801"/>
    </source>
</evidence>
<reference evidence="6" key="1">
    <citation type="submission" date="2020-08" db="EMBL/GenBank/DDBJ databases">
        <title>Whole genome shotgun sequence of Polymorphospora rubra NBRC 101157.</title>
        <authorList>
            <person name="Komaki H."/>
            <person name="Tamura T."/>
        </authorList>
    </citation>
    <scope>NUCLEOTIDE SEQUENCE</scope>
    <source>
        <strain evidence="6">NBRC 101157</strain>
    </source>
</reference>
<proteinExistence type="predicted"/>
<dbReference type="SUPFAM" id="SSF88723">
    <property type="entry name" value="PIN domain-like"/>
    <property type="match status" value="1"/>
</dbReference>
<gene>
    <name evidence="6" type="ORF">Prubr_21270</name>
</gene>
<evidence type="ECO:0000256" key="4">
    <source>
        <dbReference type="ARBA" id="ARBA00022842"/>
    </source>
</evidence>
<keyword evidence="3" id="KW-0378">Hydrolase</keyword>
<dbReference type="RefSeq" id="WP_212824362.1">
    <property type="nucleotide sequence ID" value="NZ_AP023359.1"/>
</dbReference>
<organism evidence="6 7">
    <name type="scientific">Polymorphospora rubra</name>
    <dbReference type="NCBI Taxonomy" id="338584"/>
    <lineage>
        <taxon>Bacteria</taxon>
        <taxon>Bacillati</taxon>
        <taxon>Actinomycetota</taxon>
        <taxon>Actinomycetes</taxon>
        <taxon>Micromonosporales</taxon>
        <taxon>Micromonosporaceae</taxon>
        <taxon>Polymorphospora</taxon>
    </lineage>
</organism>
<evidence type="ECO:0000256" key="1">
    <source>
        <dbReference type="ARBA" id="ARBA00022722"/>
    </source>
</evidence>
<evidence type="ECO:0000256" key="2">
    <source>
        <dbReference type="ARBA" id="ARBA00022723"/>
    </source>
</evidence>
<name>A0A810MV90_9ACTN</name>
<dbReference type="EMBL" id="AP023359">
    <property type="protein sequence ID" value="BCJ65106.1"/>
    <property type="molecule type" value="Genomic_DNA"/>
</dbReference>
<dbReference type="GO" id="GO:0004518">
    <property type="term" value="F:nuclease activity"/>
    <property type="evidence" value="ECO:0007669"/>
    <property type="project" value="UniProtKB-KW"/>
</dbReference>
<keyword evidence="7" id="KW-1185">Reference proteome</keyword>
<dbReference type="GO" id="GO:0016787">
    <property type="term" value="F:hydrolase activity"/>
    <property type="evidence" value="ECO:0007669"/>
    <property type="project" value="UniProtKB-KW"/>
</dbReference>
<evidence type="ECO:0000259" key="5">
    <source>
        <dbReference type="Pfam" id="PF01850"/>
    </source>
</evidence>
<dbReference type="Pfam" id="PF01850">
    <property type="entry name" value="PIN"/>
    <property type="match status" value="1"/>
</dbReference>
<protein>
    <recommendedName>
        <fullName evidence="5">PIN domain-containing protein</fullName>
    </recommendedName>
</protein>
<dbReference type="AlphaFoldDB" id="A0A810MV90"/>